<keyword evidence="7" id="KW-1185">Reference proteome</keyword>
<dbReference type="SUPFAM" id="SSF51197">
    <property type="entry name" value="Clavaminate synthase-like"/>
    <property type="match status" value="1"/>
</dbReference>
<dbReference type="Gene3D" id="2.60.120.10">
    <property type="entry name" value="Jelly Rolls"/>
    <property type="match status" value="1"/>
</dbReference>
<evidence type="ECO:0000313" key="7">
    <source>
        <dbReference type="Proteomes" id="UP000284706"/>
    </source>
</evidence>
<dbReference type="InterPro" id="IPR018492">
    <property type="entry name" value="Ribosomal_eL8/Nhp2"/>
</dbReference>
<reference evidence="6 7" key="1">
    <citation type="journal article" date="2018" name="Evol. Lett.">
        <title>Horizontal gene cluster transfer increased hallucinogenic mushroom diversity.</title>
        <authorList>
            <person name="Reynolds H.T."/>
            <person name="Vijayakumar V."/>
            <person name="Gluck-Thaler E."/>
            <person name="Korotkin H.B."/>
            <person name="Matheny P.B."/>
            <person name="Slot J.C."/>
        </authorList>
    </citation>
    <scope>NUCLEOTIDE SEQUENCE [LARGE SCALE GENOMIC DNA]</scope>
    <source>
        <strain evidence="6 7">SRW20</strain>
    </source>
</reference>
<evidence type="ECO:0000313" key="6">
    <source>
        <dbReference type="EMBL" id="PPR06972.1"/>
    </source>
</evidence>
<evidence type="ECO:0000256" key="4">
    <source>
        <dbReference type="SAM" id="MobiDB-lite"/>
    </source>
</evidence>
<dbReference type="Pfam" id="PF01248">
    <property type="entry name" value="Ribosomal_L7Ae"/>
    <property type="match status" value="1"/>
</dbReference>
<feature type="region of interest" description="Disordered" evidence="4">
    <location>
        <begin position="918"/>
        <end position="954"/>
    </location>
</feature>
<evidence type="ECO:0000256" key="2">
    <source>
        <dbReference type="ARBA" id="ARBA00023274"/>
    </source>
</evidence>
<dbReference type="GO" id="GO:0008298">
    <property type="term" value="P:intracellular mRNA localization"/>
    <property type="evidence" value="ECO:0007669"/>
    <property type="project" value="TreeGrafter"/>
</dbReference>
<dbReference type="PANTHER" id="PTHR31027:SF2">
    <property type="entry name" value="LEBERCILIN DOMAIN-CONTAINING PROTEIN"/>
    <property type="match status" value="1"/>
</dbReference>
<dbReference type="SMART" id="SM00558">
    <property type="entry name" value="JmjC"/>
    <property type="match status" value="1"/>
</dbReference>
<evidence type="ECO:0000256" key="3">
    <source>
        <dbReference type="SAM" id="Coils"/>
    </source>
</evidence>
<feature type="region of interest" description="Disordered" evidence="4">
    <location>
        <begin position="815"/>
        <end position="855"/>
    </location>
</feature>
<feature type="coiled-coil region" evidence="3">
    <location>
        <begin position="589"/>
        <end position="700"/>
    </location>
</feature>
<evidence type="ECO:0000259" key="5">
    <source>
        <dbReference type="PROSITE" id="PS51184"/>
    </source>
</evidence>
<evidence type="ECO:0000256" key="1">
    <source>
        <dbReference type="ARBA" id="ARBA00007337"/>
    </source>
</evidence>
<dbReference type="Pfam" id="PF13621">
    <property type="entry name" value="Cupin_8"/>
    <property type="match status" value="1"/>
</dbReference>
<dbReference type="SUPFAM" id="SSF55315">
    <property type="entry name" value="L30e-like"/>
    <property type="match status" value="1"/>
</dbReference>
<comment type="caution">
    <text evidence="6">The sequence shown here is derived from an EMBL/GenBank/DDBJ whole genome shotgun (WGS) entry which is preliminary data.</text>
</comment>
<sequence length="980" mass="108766">MSTDFTASAKWISEEYRDLNGTTIEVLEEPPSALEFARLVHISRPVIIKGVDFPALHRWTSDYIQEKMGDRQISVAVTLADAITEGPDGLLYFAEPLVEKMTMTELLRKLGPERTDSQEIHYLQSQNGNLFSPNLQGSSEFEPLTADVPREVPWCSEALGREPDAVNIWIGDERSVTSIHSDPYENIYTVVQGEKQFFLLPPTDSWCLNERLYPHATYRRSSLDNALELVPAASDVHPVRWSSIVDPEEPEALPEDVLPIRVTLRAGESLYLPVGWWHYVRQSGLTIALNWWYDAEMRGMSWVILNFLRNVTEVPSGNEETLPELLVLAADINPIDIISHLPVMSEEAQIPYIFVSSKEELGHASSTKRPTSCVMVCPDLKRKTKKKEGQTEDKDDDYRELYDECYKEVEKLDTKSCRPDHFLVSTYPRLCSTMPAPKAKAASNADGGAKKKAASTSGSSTPVSSVPEKDFSSDHVVTSAGGRPDKKAHDAEQAKIKSEIDALQAKLNVVRDKIALATKSGGPGNERRAALRAELDSIRDKQASNKSSRGKQFDQMKAIQDGIQKKIKDLQAAKSKIPFKNVAEVDAHIKNLEKQVESGNMKLADEKRALQEINAAKRNRKVVEGFQAEQESIEADRQKIEEIKKQLDDPEAEAISKRYEAIKAELDQLKKEGDEAYAGRAKLFEERDNIQSQLKTLFDEKRQSVQRFREANDRYWSKVNEDRARRAEKARAQRAAEEAAKKKEIAERLLEEAQIPAYQAQIEDCQTLIDYFSGKSTGTAVFKSTAAAEKTELAGVPKLELRKVEEAPEGLVARKKKGEEEESYFVASKGKGKNKKNTSKTNGAASADAKDVAPKDSGALNIPFATLSALLSLSIPPPASSADVPRVIEDLNTKKAWFEANQARVTAENIAKAKAEIERLSKADPVSEVKPPNGSGENPAEPAPTPTIGPDSVAVPSEAVVDKLEAVEEDEEKKESESSS</sequence>
<dbReference type="InterPro" id="IPR003347">
    <property type="entry name" value="JmjC_dom"/>
</dbReference>
<dbReference type="GO" id="GO:0005783">
    <property type="term" value="C:endoplasmic reticulum"/>
    <property type="evidence" value="ECO:0007669"/>
    <property type="project" value="TreeGrafter"/>
</dbReference>
<dbReference type="STRING" id="231916.A0A409YVE6"/>
<dbReference type="InterPro" id="IPR039604">
    <property type="entry name" value="Bfr1"/>
</dbReference>
<dbReference type="PRINTS" id="PR00881">
    <property type="entry name" value="L7ARS6FAMILY"/>
</dbReference>
<dbReference type="PROSITE" id="PS51184">
    <property type="entry name" value="JMJC"/>
    <property type="match status" value="1"/>
</dbReference>
<dbReference type="Gene3D" id="3.30.1330.30">
    <property type="match status" value="1"/>
</dbReference>
<dbReference type="PROSITE" id="PS01082">
    <property type="entry name" value="RIBOSOMAL_L7AE"/>
    <property type="match status" value="1"/>
</dbReference>
<dbReference type="OrthoDB" id="2195113at2759"/>
<feature type="domain" description="JmjC" evidence="5">
    <location>
        <begin position="131"/>
        <end position="308"/>
    </location>
</feature>
<feature type="region of interest" description="Disordered" evidence="4">
    <location>
        <begin position="438"/>
        <end position="494"/>
    </location>
</feature>
<feature type="compositionally biased region" description="Low complexity" evidence="4">
    <location>
        <begin position="454"/>
        <end position="466"/>
    </location>
</feature>
<dbReference type="InterPro" id="IPR029064">
    <property type="entry name" value="Ribosomal_eL30-like_sf"/>
</dbReference>
<accession>A0A409YVE6</accession>
<dbReference type="AlphaFoldDB" id="A0A409YVE6"/>
<dbReference type="InterPro" id="IPR014710">
    <property type="entry name" value="RmlC-like_jellyroll"/>
</dbReference>
<keyword evidence="3" id="KW-0175">Coiled coil</keyword>
<dbReference type="PANTHER" id="PTHR31027">
    <property type="entry name" value="NUCLEAR SEGREGATION PROTEIN BFR1"/>
    <property type="match status" value="1"/>
</dbReference>
<keyword evidence="2" id="KW-0687">Ribonucleoprotein</keyword>
<feature type="compositionally biased region" description="Basic and acidic residues" evidence="4">
    <location>
        <begin position="918"/>
        <end position="927"/>
    </location>
</feature>
<proteinExistence type="inferred from homology"/>
<comment type="similarity">
    <text evidence="1">Belongs to the eukaryotic ribosomal protein eL8 family.</text>
</comment>
<dbReference type="EMBL" id="NHYE01000217">
    <property type="protein sequence ID" value="PPR06972.1"/>
    <property type="molecule type" value="Genomic_DNA"/>
</dbReference>
<dbReference type="InterPro" id="IPR004037">
    <property type="entry name" value="Ribosomal_eL8-like_CS"/>
</dbReference>
<dbReference type="InterPro" id="IPR004038">
    <property type="entry name" value="Ribosomal_eL8/eL30/eS12/Gad45"/>
</dbReference>
<organism evidence="6 7">
    <name type="scientific">Gymnopilus dilepis</name>
    <dbReference type="NCBI Taxonomy" id="231916"/>
    <lineage>
        <taxon>Eukaryota</taxon>
        <taxon>Fungi</taxon>
        <taxon>Dikarya</taxon>
        <taxon>Basidiomycota</taxon>
        <taxon>Agaricomycotina</taxon>
        <taxon>Agaricomycetes</taxon>
        <taxon>Agaricomycetidae</taxon>
        <taxon>Agaricales</taxon>
        <taxon>Agaricineae</taxon>
        <taxon>Hymenogastraceae</taxon>
        <taxon>Gymnopilus</taxon>
    </lineage>
</organism>
<feature type="compositionally biased region" description="Basic and acidic residues" evidence="4">
    <location>
        <begin position="483"/>
        <end position="494"/>
    </location>
</feature>
<dbReference type="GO" id="GO:0003729">
    <property type="term" value="F:mRNA binding"/>
    <property type="evidence" value="ECO:0007669"/>
    <property type="project" value="TreeGrafter"/>
</dbReference>
<gene>
    <name evidence="6" type="ORF">CVT26_004292</name>
</gene>
<dbReference type="GO" id="GO:1990904">
    <property type="term" value="C:ribonucleoprotein complex"/>
    <property type="evidence" value="ECO:0007669"/>
    <property type="project" value="UniProtKB-KW"/>
</dbReference>
<feature type="compositionally biased region" description="Low complexity" evidence="4">
    <location>
        <begin position="438"/>
        <end position="447"/>
    </location>
</feature>
<dbReference type="GO" id="GO:0042254">
    <property type="term" value="P:ribosome biogenesis"/>
    <property type="evidence" value="ECO:0007669"/>
    <property type="project" value="InterPro"/>
</dbReference>
<dbReference type="InterPro" id="IPR041667">
    <property type="entry name" value="Cupin_8"/>
</dbReference>
<dbReference type="Proteomes" id="UP000284706">
    <property type="component" value="Unassembled WGS sequence"/>
</dbReference>
<protein>
    <recommendedName>
        <fullName evidence="5">JmjC domain-containing protein</fullName>
    </recommendedName>
</protein>
<dbReference type="GO" id="GO:0042175">
    <property type="term" value="C:nuclear outer membrane-endoplasmic reticulum membrane network"/>
    <property type="evidence" value="ECO:0007669"/>
    <property type="project" value="TreeGrafter"/>
</dbReference>
<dbReference type="InParanoid" id="A0A409YVE6"/>
<name>A0A409YVE6_9AGAR</name>